<dbReference type="Proteomes" id="UP000435112">
    <property type="component" value="Unassembled WGS sequence"/>
</dbReference>
<name>A0A6A3IQW2_9STRA</name>
<dbReference type="EMBL" id="QXFV01002536">
    <property type="protein sequence ID" value="KAE8986436.1"/>
    <property type="molecule type" value="Genomic_DNA"/>
</dbReference>
<organism evidence="1 4">
    <name type="scientific">Phytophthora rubi</name>
    <dbReference type="NCBI Taxonomy" id="129364"/>
    <lineage>
        <taxon>Eukaryota</taxon>
        <taxon>Sar</taxon>
        <taxon>Stramenopiles</taxon>
        <taxon>Oomycota</taxon>
        <taxon>Peronosporomycetes</taxon>
        <taxon>Peronosporales</taxon>
        <taxon>Peronosporaceae</taxon>
        <taxon>Phytophthora</taxon>
    </lineage>
</organism>
<evidence type="ECO:0000313" key="2">
    <source>
        <dbReference type="EMBL" id="KAE8986436.1"/>
    </source>
</evidence>
<dbReference type="OrthoDB" id="109878at2759"/>
<reference evidence="3 4" key="1">
    <citation type="submission" date="2018-09" db="EMBL/GenBank/DDBJ databases">
        <title>Genomic investigation of the strawberry pathogen Phytophthora fragariae indicates pathogenicity is determined by transcriptional variation in three key races.</title>
        <authorList>
            <person name="Adams T.M."/>
            <person name="Armitage A.D."/>
            <person name="Sobczyk M.K."/>
            <person name="Bates H.J."/>
            <person name="Dunwell J.M."/>
            <person name="Nellist C.F."/>
            <person name="Harrison R.J."/>
        </authorList>
    </citation>
    <scope>NUCLEOTIDE SEQUENCE [LARGE SCALE GENOMIC DNA]</scope>
    <source>
        <strain evidence="2 3">SCRP249</strain>
        <strain evidence="1 4">SCRP324</strain>
    </source>
</reference>
<proteinExistence type="predicted"/>
<evidence type="ECO:0000313" key="4">
    <source>
        <dbReference type="Proteomes" id="UP000435112"/>
    </source>
</evidence>
<dbReference type="Proteomes" id="UP000429607">
    <property type="component" value="Unassembled WGS sequence"/>
</dbReference>
<sequence>MEDSGCQLPVRQDFPHLSDAHWTTLEKMVSLMGEAAFAGFPHLPAVQQRARVEPFDKYELSLIAHVSAAVQEAARATMRAEA</sequence>
<comment type="caution">
    <text evidence="1">The sequence shown here is derived from an EMBL/GenBank/DDBJ whole genome shotgun (WGS) entry which is preliminary data.</text>
</comment>
<dbReference type="AlphaFoldDB" id="A0A6A3IQW2"/>
<dbReference type="EMBL" id="QXFU01002557">
    <property type="protein sequence ID" value="KAE8984287.1"/>
    <property type="molecule type" value="Genomic_DNA"/>
</dbReference>
<gene>
    <name evidence="2" type="ORF">PR001_g22600</name>
    <name evidence="1" type="ORF">PR002_g22987</name>
</gene>
<protein>
    <submittedName>
        <fullName evidence="1">Uncharacterized protein</fullName>
    </submittedName>
</protein>
<accession>A0A6A3IQW2</accession>
<evidence type="ECO:0000313" key="3">
    <source>
        <dbReference type="Proteomes" id="UP000429607"/>
    </source>
</evidence>
<evidence type="ECO:0000313" key="1">
    <source>
        <dbReference type="EMBL" id="KAE8984287.1"/>
    </source>
</evidence>